<evidence type="ECO:0000313" key="3">
    <source>
        <dbReference type="EMBL" id="CAD7699387.1"/>
    </source>
</evidence>
<gene>
    <name evidence="3" type="ORF">OSTQU699_LOCUS4746</name>
</gene>
<evidence type="ECO:0000313" key="4">
    <source>
        <dbReference type="Proteomes" id="UP000708148"/>
    </source>
</evidence>
<keyword evidence="2" id="KW-1133">Transmembrane helix</keyword>
<feature type="region of interest" description="Disordered" evidence="1">
    <location>
        <begin position="299"/>
        <end position="341"/>
    </location>
</feature>
<comment type="caution">
    <text evidence="3">The sequence shown here is derived from an EMBL/GenBank/DDBJ whole genome shotgun (WGS) entry which is preliminary data.</text>
</comment>
<keyword evidence="2" id="KW-0812">Transmembrane</keyword>
<dbReference type="EMBL" id="CAJHUC010001009">
    <property type="protein sequence ID" value="CAD7699387.1"/>
    <property type="molecule type" value="Genomic_DNA"/>
</dbReference>
<name>A0A8S1IWR5_9CHLO</name>
<dbReference type="PANTHER" id="PTHR11319:SF35">
    <property type="entry name" value="OUTER MEMBRANE PROTEIN PMPC-RELATED"/>
    <property type="match status" value="1"/>
</dbReference>
<keyword evidence="2" id="KW-0472">Membrane</keyword>
<proteinExistence type="predicted"/>
<evidence type="ECO:0000256" key="2">
    <source>
        <dbReference type="SAM" id="Phobius"/>
    </source>
</evidence>
<feature type="non-terminal residue" evidence="3">
    <location>
        <position position="400"/>
    </location>
</feature>
<reference evidence="3" key="1">
    <citation type="submission" date="2020-12" db="EMBL/GenBank/DDBJ databases">
        <authorList>
            <person name="Iha C."/>
        </authorList>
    </citation>
    <scope>NUCLEOTIDE SEQUENCE</scope>
</reference>
<dbReference type="Proteomes" id="UP000708148">
    <property type="component" value="Unassembled WGS sequence"/>
</dbReference>
<protein>
    <submittedName>
        <fullName evidence="3">Uncharacterized protein</fullName>
    </submittedName>
</protein>
<sequence>VDIRNATEDQGVLFGETRNRADAFAEAVFNGTFLKAKPGDYVLEYGYEGAVEPALVAVSVRECRVGEVEREEGQICDPCLEGEYAFDPKGLCRRCPPHAYCDGATITPMDGHWHSTSMSPQVHSCLQDDACKFDGRMEGLMKNASLAHAENGSLSREDYMQCSAGYRGVLCGECADGYGKKSSGTCGRCLSRGVAKVAVALSFLWSVALMGYFIVKDLSSLERLTRRRDGSRALEMTSMGSLNLEPAVRHAGGCSQTSGSGEPLMQRRDGVEVVAQKPTGSLFLASGRRPTEEIHLKAANMERLMPRREGSHALSRSATGSGDMDAGSRAADDSGHTAGASGSWNFGEALRGMASGSSELRVALGGATKSREGGKTGKSKSLEKLHEHYARENRFSEILK</sequence>
<dbReference type="OrthoDB" id="538624at2759"/>
<organism evidence="3 4">
    <name type="scientific">Ostreobium quekettii</name>
    <dbReference type="NCBI Taxonomy" id="121088"/>
    <lineage>
        <taxon>Eukaryota</taxon>
        <taxon>Viridiplantae</taxon>
        <taxon>Chlorophyta</taxon>
        <taxon>core chlorophytes</taxon>
        <taxon>Ulvophyceae</taxon>
        <taxon>TCBD clade</taxon>
        <taxon>Bryopsidales</taxon>
        <taxon>Ostreobineae</taxon>
        <taxon>Ostreobiaceae</taxon>
        <taxon>Ostreobium</taxon>
    </lineage>
</organism>
<accession>A0A8S1IWR5</accession>
<feature type="compositionally biased region" description="Basic and acidic residues" evidence="1">
    <location>
        <begin position="369"/>
        <end position="388"/>
    </location>
</feature>
<keyword evidence="4" id="KW-1185">Reference proteome</keyword>
<dbReference type="PANTHER" id="PTHR11319">
    <property type="entry name" value="G PROTEIN-COUPLED RECEPTOR-RELATED"/>
    <property type="match status" value="1"/>
</dbReference>
<feature type="transmembrane region" description="Helical" evidence="2">
    <location>
        <begin position="193"/>
        <end position="215"/>
    </location>
</feature>
<evidence type="ECO:0000256" key="1">
    <source>
        <dbReference type="SAM" id="MobiDB-lite"/>
    </source>
</evidence>
<feature type="region of interest" description="Disordered" evidence="1">
    <location>
        <begin position="361"/>
        <end position="388"/>
    </location>
</feature>
<dbReference type="AlphaFoldDB" id="A0A8S1IWR5"/>
<feature type="non-terminal residue" evidence="3">
    <location>
        <position position="1"/>
    </location>
</feature>